<keyword evidence="6" id="KW-1185">Reference proteome</keyword>
<dbReference type="Gene3D" id="3.40.50.2000">
    <property type="entry name" value="Glycogen Phosphorylase B"/>
    <property type="match status" value="2"/>
</dbReference>
<dbReference type="SUPFAM" id="SSF53756">
    <property type="entry name" value="UDP-Glycosyltransferase/glycogen phosphorylase"/>
    <property type="match status" value="1"/>
</dbReference>
<evidence type="ECO:0000256" key="1">
    <source>
        <dbReference type="ARBA" id="ARBA00022676"/>
    </source>
</evidence>
<geneLocation type="plasmid" evidence="6">
    <name>pts485</name>
</geneLocation>
<keyword evidence="2" id="KW-0808">Transferase</keyword>
<keyword evidence="1" id="KW-0328">Glycosyltransferase</keyword>
<dbReference type="InterPro" id="IPR001296">
    <property type="entry name" value="Glyco_trans_1"/>
</dbReference>
<dbReference type="EMBL" id="CP020372">
    <property type="protein sequence ID" value="AUB85585.1"/>
    <property type="molecule type" value="Genomic_DNA"/>
</dbReference>
<sequence length="437" mass="47805">MHKGSAAVQRRPVRAAGLRVLFAAHNAYTDSNSGAARSVRTLLEWLADAGYRCRVLCTARFDANPPERLADHLQALGLTPRLSDPPPALLRHLARTHAGQPPCPVLHYRVHGLPVTQVVTRHHQLSAPSRIEYEQLVFAFDRIAAEFRPDLVVSVGAHPIVGEFMRRAKAYGARTLFTVRNHGYEHPEYFRHADNCLLTSPYLARQYREKIGLAGTGIASPIHWQEVLAPTETRACVTLVNPSPRKGLLLFARLAQMLGRTRPDIPLLVVQSAASAVALGQFAGLGLERYPQILCAPGTRTPAEFLALTRILLIPSLFDEPFGRVAAEAMINGIPPLVSTRGALPETVGTGGIILPVPDGLTAESTQVPTEMQVRPWYEAVCRLWDDPAAYALLSAKATAAAALRYDETSQRRRYEAYCRAAVRTPGLVDRAGLDAP</sequence>
<feature type="domain" description="Glycosyl transferase family 1" evidence="3">
    <location>
        <begin position="243"/>
        <end position="352"/>
    </location>
</feature>
<dbReference type="AlphaFoldDB" id="A0A2K8UJ84"/>
<evidence type="ECO:0000313" key="6">
    <source>
        <dbReference type="Proteomes" id="UP000232638"/>
    </source>
</evidence>
<dbReference type="Pfam" id="PF13579">
    <property type="entry name" value="Glyco_trans_4_4"/>
    <property type="match status" value="1"/>
</dbReference>
<dbReference type="PANTHER" id="PTHR12526">
    <property type="entry name" value="GLYCOSYLTRANSFERASE"/>
    <property type="match status" value="1"/>
</dbReference>
<gene>
    <name evidence="5" type="ORF">THSYN_32280</name>
</gene>
<dbReference type="Pfam" id="PF00534">
    <property type="entry name" value="Glycos_transf_1"/>
    <property type="match status" value="1"/>
</dbReference>
<dbReference type="RefSeq" id="WP_100923199.1">
    <property type="nucleotide sequence ID" value="NZ_CP020372.1"/>
</dbReference>
<evidence type="ECO:0000259" key="3">
    <source>
        <dbReference type="Pfam" id="PF00534"/>
    </source>
</evidence>
<protein>
    <submittedName>
        <fullName evidence="5">Uncharacterized protein</fullName>
    </submittedName>
</protein>
<dbReference type="PANTHER" id="PTHR12526:SF510">
    <property type="entry name" value="D-INOSITOL 3-PHOSPHATE GLYCOSYLTRANSFERASE"/>
    <property type="match status" value="1"/>
</dbReference>
<dbReference type="Proteomes" id="UP000232638">
    <property type="component" value="Plasmid pTs485"/>
</dbReference>
<evidence type="ECO:0000259" key="4">
    <source>
        <dbReference type="Pfam" id="PF13579"/>
    </source>
</evidence>
<dbReference type="GO" id="GO:0016757">
    <property type="term" value="F:glycosyltransferase activity"/>
    <property type="evidence" value="ECO:0007669"/>
    <property type="project" value="UniProtKB-KW"/>
</dbReference>
<keyword evidence="5" id="KW-0614">Plasmid</keyword>
<accession>A0A2K8UJ84</accession>
<dbReference type="OrthoDB" id="255821at2"/>
<name>A0A2K8UJ84_9GAMM</name>
<dbReference type="InterPro" id="IPR028098">
    <property type="entry name" value="Glyco_trans_4-like_N"/>
</dbReference>
<dbReference type="KEGG" id="tsy:THSYN_32280"/>
<dbReference type="GO" id="GO:1901135">
    <property type="term" value="P:carbohydrate derivative metabolic process"/>
    <property type="evidence" value="ECO:0007669"/>
    <property type="project" value="UniProtKB-ARBA"/>
</dbReference>
<evidence type="ECO:0000313" key="5">
    <source>
        <dbReference type="EMBL" id="AUB85585.1"/>
    </source>
</evidence>
<feature type="domain" description="Glycosyltransferase subfamily 4-like N-terminal" evidence="4">
    <location>
        <begin position="33"/>
        <end position="209"/>
    </location>
</feature>
<evidence type="ECO:0000256" key="2">
    <source>
        <dbReference type="ARBA" id="ARBA00022679"/>
    </source>
</evidence>
<proteinExistence type="predicted"/>
<dbReference type="CDD" id="cd03801">
    <property type="entry name" value="GT4_PimA-like"/>
    <property type="match status" value="1"/>
</dbReference>
<reference evidence="5 6" key="1">
    <citation type="submission" date="2017-03" db="EMBL/GenBank/DDBJ databases">
        <title>Complete genome sequence of Candidatus 'Thiodictyon syntrophicum' sp. nov. strain Cad16T, a photolithoautotroph purple sulfur bacterium isolated from an alpine meromictic lake.</title>
        <authorList>
            <person name="Luedin S.M."/>
            <person name="Pothier J.F."/>
            <person name="Danza F."/>
            <person name="Storelli N."/>
            <person name="Wittwer M."/>
            <person name="Tonolla M."/>
        </authorList>
    </citation>
    <scope>NUCLEOTIDE SEQUENCE [LARGE SCALE GENOMIC DNA]</scope>
    <source>
        <strain evidence="5 6">Cad16T</strain>
        <plasmid evidence="6">Plasmid pts485</plasmid>
    </source>
</reference>
<organism evidence="5 6">
    <name type="scientific">Candidatus Thiodictyon syntrophicum</name>
    <dbReference type="NCBI Taxonomy" id="1166950"/>
    <lineage>
        <taxon>Bacteria</taxon>
        <taxon>Pseudomonadati</taxon>
        <taxon>Pseudomonadota</taxon>
        <taxon>Gammaproteobacteria</taxon>
        <taxon>Chromatiales</taxon>
        <taxon>Chromatiaceae</taxon>
        <taxon>Thiodictyon</taxon>
    </lineage>
</organism>